<dbReference type="PROSITE" id="PS00934">
    <property type="entry name" value="GLYOXALASE_I_1"/>
    <property type="match status" value="1"/>
</dbReference>
<comment type="caution">
    <text evidence="3">The sequence shown here is derived from an EMBL/GenBank/DDBJ whole genome shotgun (WGS) entry which is preliminary data.</text>
</comment>
<organism evidence="3 4">
    <name type="scientific">Pycnococcus provasolii</name>
    <dbReference type="NCBI Taxonomy" id="41880"/>
    <lineage>
        <taxon>Eukaryota</taxon>
        <taxon>Viridiplantae</taxon>
        <taxon>Chlorophyta</taxon>
        <taxon>Pseudoscourfieldiophyceae</taxon>
        <taxon>Pseudoscourfieldiales</taxon>
        <taxon>Pycnococcaceae</taxon>
        <taxon>Pycnococcus</taxon>
    </lineage>
</organism>
<dbReference type="Pfam" id="PF00903">
    <property type="entry name" value="Glyoxalase"/>
    <property type="match status" value="1"/>
</dbReference>
<evidence type="ECO:0000313" key="3">
    <source>
        <dbReference type="EMBL" id="GHP05584.1"/>
    </source>
</evidence>
<dbReference type="InterPro" id="IPR029068">
    <property type="entry name" value="Glyas_Bleomycin-R_OHBP_Dase"/>
</dbReference>
<accession>A0A830HEW6</accession>
<gene>
    <name evidence="3" type="ORF">PPROV_000433400</name>
</gene>
<proteinExistence type="predicted"/>
<dbReference type="AlphaFoldDB" id="A0A830HEW6"/>
<dbReference type="InterPro" id="IPR037523">
    <property type="entry name" value="VOC_core"/>
</dbReference>
<evidence type="ECO:0000259" key="2">
    <source>
        <dbReference type="PROSITE" id="PS51819"/>
    </source>
</evidence>
<evidence type="ECO:0000313" key="4">
    <source>
        <dbReference type="Proteomes" id="UP000660262"/>
    </source>
</evidence>
<dbReference type="GO" id="GO:0046872">
    <property type="term" value="F:metal ion binding"/>
    <property type="evidence" value="ECO:0007669"/>
    <property type="project" value="UniProtKB-KW"/>
</dbReference>
<dbReference type="OrthoDB" id="5371818at2759"/>
<sequence length="199" mass="21911">MNLLGKNGCCAVGRQPTRASRQHRKRLTKTVRVTAAATDESDDTLSWVGPTDETIARLASQAAGRPGGAVKFTGVHHVAIIVSNLERALDFYCGILGMEQAQGRNHPKLPYRGAWLYWGPEMLHIMELPNPDPTDLASRPTHGGRDRHVCLGVESVSVLTDLLDDFSIKYTASKSGRPAVFFRDFDANTIECVEIAPWR</sequence>
<dbReference type="GO" id="GO:0004462">
    <property type="term" value="F:lactoylglutathione lyase activity"/>
    <property type="evidence" value="ECO:0007669"/>
    <property type="project" value="InterPro"/>
</dbReference>
<name>A0A830HEW6_9CHLO</name>
<dbReference type="PANTHER" id="PTHR21366:SF22">
    <property type="entry name" value="VOC DOMAIN-CONTAINING PROTEIN"/>
    <property type="match status" value="1"/>
</dbReference>
<reference evidence="3" key="1">
    <citation type="submission" date="2020-10" db="EMBL/GenBank/DDBJ databases">
        <title>Unveiling of a novel bifunctional photoreceptor, Dualchrome1, isolated from a cosmopolitan green alga.</title>
        <authorList>
            <person name="Suzuki S."/>
            <person name="Kawachi M."/>
        </authorList>
    </citation>
    <scope>NUCLEOTIDE SEQUENCE</scope>
    <source>
        <strain evidence="3">NIES 2893</strain>
    </source>
</reference>
<dbReference type="InterPro" id="IPR018146">
    <property type="entry name" value="Glyoxalase_1_CS"/>
</dbReference>
<dbReference type="PANTHER" id="PTHR21366">
    <property type="entry name" value="GLYOXALASE FAMILY PROTEIN"/>
    <property type="match status" value="1"/>
</dbReference>
<dbReference type="PROSITE" id="PS51819">
    <property type="entry name" value="VOC"/>
    <property type="match status" value="1"/>
</dbReference>
<dbReference type="Gene3D" id="3.10.180.10">
    <property type="entry name" value="2,3-Dihydroxybiphenyl 1,2-Dioxygenase, domain 1"/>
    <property type="match status" value="1"/>
</dbReference>
<dbReference type="InterPro" id="IPR004360">
    <property type="entry name" value="Glyas_Fos-R_dOase_dom"/>
</dbReference>
<dbReference type="Proteomes" id="UP000660262">
    <property type="component" value="Unassembled WGS sequence"/>
</dbReference>
<dbReference type="InterPro" id="IPR050383">
    <property type="entry name" value="GlyoxalaseI/FosfomycinResist"/>
</dbReference>
<feature type="domain" description="VOC" evidence="2">
    <location>
        <begin position="74"/>
        <end position="199"/>
    </location>
</feature>
<keyword evidence="1" id="KW-0479">Metal-binding</keyword>
<evidence type="ECO:0000256" key="1">
    <source>
        <dbReference type="ARBA" id="ARBA00022723"/>
    </source>
</evidence>
<protein>
    <recommendedName>
        <fullName evidence="2">VOC domain-containing protein</fullName>
    </recommendedName>
</protein>
<dbReference type="CDD" id="cd07245">
    <property type="entry name" value="VOC_like"/>
    <property type="match status" value="1"/>
</dbReference>
<dbReference type="SUPFAM" id="SSF54593">
    <property type="entry name" value="Glyoxalase/Bleomycin resistance protein/Dihydroxybiphenyl dioxygenase"/>
    <property type="match status" value="1"/>
</dbReference>
<keyword evidence="4" id="KW-1185">Reference proteome</keyword>
<dbReference type="EMBL" id="BNJQ01000010">
    <property type="protein sequence ID" value="GHP05584.1"/>
    <property type="molecule type" value="Genomic_DNA"/>
</dbReference>